<organism evidence="6 7">
    <name type="scientific">Candidatus Methylospira mobilis</name>
    <dbReference type="NCBI Taxonomy" id="1808979"/>
    <lineage>
        <taxon>Bacteria</taxon>
        <taxon>Pseudomonadati</taxon>
        <taxon>Pseudomonadota</taxon>
        <taxon>Gammaproteobacteria</taxon>
        <taxon>Methylococcales</taxon>
        <taxon>Methylococcaceae</taxon>
        <taxon>Candidatus Methylospira</taxon>
    </lineage>
</organism>
<dbReference type="PANTHER" id="PTHR30368">
    <property type="entry name" value="SULFATE-BINDING PROTEIN"/>
    <property type="match status" value="1"/>
</dbReference>
<evidence type="ECO:0000256" key="5">
    <source>
        <dbReference type="ARBA" id="ARBA00022764"/>
    </source>
</evidence>
<dbReference type="Gene3D" id="3.40.190.10">
    <property type="entry name" value="Periplasmic binding protein-like II"/>
    <property type="match status" value="2"/>
</dbReference>
<evidence type="ECO:0008006" key="8">
    <source>
        <dbReference type="Google" id="ProtNLM"/>
    </source>
</evidence>
<dbReference type="SUPFAM" id="SSF53850">
    <property type="entry name" value="Periplasmic binding protein-like II"/>
    <property type="match status" value="1"/>
</dbReference>
<protein>
    <recommendedName>
        <fullName evidence="8">Sulfate ABC transporter substrate-binding protein</fullName>
    </recommendedName>
</protein>
<dbReference type="OrthoDB" id="9802127at2"/>
<evidence type="ECO:0000256" key="3">
    <source>
        <dbReference type="ARBA" id="ARBA00022448"/>
    </source>
</evidence>
<dbReference type="GO" id="GO:0140104">
    <property type="term" value="F:molecular carrier activity"/>
    <property type="evidence" value="ECO:0007669"/>
    <property type="project" value="InterPro"/>
</dbReference>
<dbReference type="GO" id="GO:0042597">
    <property type="term" value="C:periplasmic space"/>
    <property type="evidence" value="ECO:0007669"/>
    <property type="project" value="UniProtKB-SubCell"/>
</dbReference>
<proteinExistence type="inferred from homology"/>
<reference evidence="6 7" key="1">
    <citation type="submission" date="2019-09" db="EMBL/GenBank/DDBJ databases">
        <title>Ecophysiology of the spiral-shaped methanotroph Methylospira mobilis as revealed by the complete genome sequence.</title>
        <authorList>
            <person name="Oshkin I.Y."/>
            <person name="Dedysh S.N."/>
            <person name="Miroshnikov K."/>
            <person name="Danilova O.V."/>
            <person name="Hakobyan A."/>
            <person name="Liesack W."/>
        </authorList>
    </citation>
    <scope>NUCLEOTIDE SEQUENCE [LARGE SCALE GENOMIC DNA]</scope>
    <source>
        <strain evidence="6 7">Shm1</strain>
    </source>
</reference>
<dbReference type="AlphaFoldDB" id="A0A5Q0BLU6"/>
<sequence>MPPWSGVDTIVDKKVMREAAEAYLKYLWSSEGQRLIAKHYFRPSLAAILQESRGEFPELKLPTVKQTAGDWANAQKKHFSDGGIFDQIYSK</sequence>
<name>A0A5Q0BLU6_9GAMM</name>
<evidence type="ECO:0000313" key="6">
    <source>
        <dbReference type="EMBL" id="QFY44740.1"/>
    </source>
</evidence>
<comment type="similarity">
    <text evidence="2">Belongs to the prokaryotic sulfate-binding protein family.</text>
</comment>
<keyword evidence="3" id="KW-0813">Transport</keyword>
<dbReference type="RefSeq" id="WP_153250704.1">
    <property type="nucleotide sequence ID" value="NZ_CP044205.1"/>
</dbReference>
<keyword evidence="7" id="KW-1185">Reference proteome</keyword>
<evidence type="ECO:0000256" key="2">
    <source>
        <dbReference type="ARBA" id="ARBA00006099"/>
    </source>
</evidence>
<comment type="subcellular location">
    <subcellularLocation>
        <location evidence="1">Periplasm</location>
    </subcellularLocation>
</comment>
<dbReference type="KEGG" id="mmob:F6R98_20645"/>
<dbReference type="Proteomes" id="UP000325755">
    <property type="component" value="Chromosome"/>
</dbReference>
<keyword evidence="5" id="KW-0574">Periplasm</keyword>
<dbReference type="GO" id="GO:1902358">
    <property type="term" value="P:sulfate transmembrane transport"/>
    <property type="evidence" value="ECO:0007669"/>
    <property type="project" value="InterPro"/>
</dbReference>
<gene>
    <name evidence="6" type="ORF">F6R98_20645</name>
</gene>
<dbReference type="PANTHER" id="PTHR30368:SF2">
    <property type="entry name" value="SULFATE-BINDING PROTEIN"/>
    <property type="match status" value="1"/>
</dbReference>
<dbReference type="InterPro" id="IPR005669">
    <property type="entry name" value="Thiosulph/SO4-bd"/>
</dbReference>
<dbReference type="EMBL" id="CP044205">
    <property type="protein sequence ID" value="QFY44740.1"/>
    <property type="molecule type" value="Genomic_DNA"/>
</dbReference>
<evidence type="ECO:0000256" key="4">
    <source>
        <dbReference type="ARBA" id="ARBA00022729"/>
    </source>
</evidence>
<dbReference type="InParanoid" id="A0A5Q0BLU6"/>
<keyword evidence="4" id="KW-0732">Signal</keyword>
<accession>A0A5Q0BLU6</accession>
<evidence type="ECO:0000313" key="7">
    <source>
        <dbReference type="Proteomes" id="UP000325755"/>
    </source>
</evidence>
<evidence type="ECO:0000256" key="1">
    <source>
        <dbReference type="ARBA" id="ARBA00004418"/>
    </source>
</evidence>